<evidence type="ECO:0000256" key="6">
    <source>
        <dbReference type="SAM" id="SignalP"/>
    </source>
</evidence>
<keyword evidence="3 6" id="KW-0732">Signal</keyword>
<keyword evidence="4" id="KW-0472">Membrane</keyword>
<dbReference type="GO" id="GO:0009279">
    <property type="term" value="C:cell outer membrane"/>
    <property type="evidence" value="ECO:0007669"/>
    <property type="project" value="UniProtKB-SubCell"/>
</dbReference>
<keyword evidence="8" id="KW-1185">Reference proteome</keyword>
<proteinExistence type="inferred from homology"/>
<keyword evidence="5" id="KW-0998">Cell outer membrane</keyword>
<comment type="caution">
    <text evidence="7">The sequence shown here is derived from an EMBL/GenBank/DDBJ whole genome shotgun (WGS) entry which is preliminary data.</text>
</comment>
<evidence type="ECO:0000256" key="1">
    <source>
        <dbReference type="ARBA" id="ARBA00004442"/>
    </source>
</evidence>
<comment type="similarity">
    <text evidence="2">Belongs to the MipA/OmpV family.</text>
</comment>
<dbReference type="PANTHER" id="PTHR38776">
    <property type="entry name" value="MLTA-INTERACTING PROTEIN-RELATED"/>
    <property type="match status" value="1"/>
</dbReference>
<dbReference type="AlphaFoldDB" id="A0A848FGS6"/>
<feature type="chain" id="PRO_5033029364" evidence="6">
    <location>
        <begin position="24"/>
        <end position="272"/>
    </location>
</feature>
<evidence type="ECO:0000256" key="3">
    <source>
        <dbReference type="ARBA" id="ARBA00022729"/>
    </source>
</evidence>
<dbReference type="PANTHER" id="PTHR38776:SF1">
    <property type="entry name" value="MLTA-INTERACTING PROTEIN-RELATED"/>
    <property type="match status" value="1"/>
</dbReference>
<dbReference type="Pfam" id="PF06629">
    <property type="entry name" value="MipA"/>
    <property type="match status" value="1"/>
</dbReference>
<comment type="subcellular location">
    <subcellularLocation>
        <location evidence="1">Cell outer membrane</location>
    </subcellularLocation>
</comment>
<feature type="signal peptide" evidence="6">
    <location>
        <begin position="1"/>
        <end position="23"/>
    </location>
</feature>
<dbReference type="EMBL" id="JABBFW010000034">
    <property type="protein sequence ID" value="NML18544.1"/>
    <property type="molecule type" value="Genomic_DNA"/>
</dbReference>
<organism evidence="7 8">
    <name type="scientific">Azohydromonas caseinilytica</name>
    <dbReference type="NCBI Taxonomy" id="2728836"/>
    <lineage>
        <taxon>Bacteria</taxon>
        <taxon>Pseudomonadati</taxon>
        <taxon>Pseudomonadota</taxon>
        <taxon>Betaproteobacteria</taxon>
        <taxon>Burkholderiales</taxon>
        <taxon>Sphaerotilaceae</taxon>
        <taxon>Azohydromonas</taxon>
    </lineage>
</organism>
<gene>
    <name evidence="7" type="ORF">HHL10_26600</name>
</gene>
<evidence type="ECO:0000256" key="2">
    <source>
        <dbReference type="ARBA" id="ARBA00005722"/>
    </source>
</evidence>
<evidence type="ECO:0000256" key="5">
    <source>
        <dbReference type="ARBA" id="ARBA00023237"/>
    </source>
</evidence>
<accession>A0A848FGS6</accession>
<dbReference type="RefSeq" id="WP_169163438.1">
    <property type="nucleotide sequence ID" value="NZ_JABBFW010000034.1"/>
</dbReference>
<evidence type="ECO:0000256" key="4">
    <source>
        <dbReference type="ARBA" id="ARBA00023136"/>
    </source>
</evidence>
<dbReference type="Proteomes" id="UP000574067">
    <property type="component" value="Unassembled WGS sequence"/>
</dbReference>
<sequence length="272" mass="29673">MRKSIVAAPVALTLVLAAPLARAQSQPLWELGLGAGVLRLPHYRGSDQSHTWVLPVPYVVYRGEILKADREGARAVLLETDRLDFDLSLAASPPTRSDDNEARRGMEDLPPIVEFGPNVNWTLGRGQGWKLDLRLPVRAALGVGSNGGFKGWVATPQLNLDLTDLRGWRVGVAAAAIAQDRRYNELFYGVSPAEAAPGRPAYRPGGGAAGGYLLGAVSRRVDNWWLGGFLRWDSLRGASFLDSPLVRQREHWSVGVAVSWVFATSDRQVDED</sequence>
<dbReference type="InterPro" id="IPR010583">
    <property type="entry name" value="MipA"/>
</dbReference>
<evidence type="ECO:0000313" key="8">
    <source>
        <dbReference type="Proteomes" id="UP000574067"/>
    </source>
</evidence>
<name>A0A848FGS6_9BURK</name>
<evidence type="ECO:0000313" key="7">
    <source>
        <dbReference type="EMBL" id="NML18544.1"/>
    </source>
</evidence>
<protein>
    <submittedName>
        <fullName evidence="7">MipA/OmpV family protein</fullName>
    </submittedName>
</protein>
<reference evidence="7 8" key="1">
    <citation type="submission" date="2020-04" db="EMBL/GenBank/DDBJ databases">
        <title>Azohydromonas sp. isolated from soil.</title>
        <authorList>
            <person name="Dahal R.H."/>
        </authorList>
    </citation>
    <scope>NUCLEOTIDE SEQUENCE [LARGE SCALE GENOMIC DNA]</scope>
    <source>
        <strain evidence="7 8">G-1-1-14</strain>
    </source>
</reference>